<evidence type="ECO:0000313" key="1">
    <source>
        <dbReference type="EMBL" id="KAF9643896.1"/>
    </source>
</evidence>
<proteinExistence type="predicted"/>
<name>A0ACB6Z2J8_THEGA</name>
<reference evidence="1" key="1">
    <citation type="submission" date="2019-10" db="EMBL/GenBank/DDBJ databases">
        <authorList>
            <consortium name="DOE Joint Genome Institute"/>
            <person name="Kuo A."/>
            <person name="Miyauchi S."/>
            <person name="Kiss E."/>
            <person name="Drula E."/>
            <person name="Kohler A."/>
            <person name="Sanchez-Garcia M."/>
            <person name="Andreopoulos B."/>
            <person name="Barry K.W."/>
            <person name="Bonito G."/>
            <person name="Buee M."/>
            <person name="Carver A."/>
            <person name="Chen C."/>
            <person name="Cichocki N."/>
            <person name="Clum A."/>
            <person name="Culley D."/>
            <person name="Crous P.W."/>
            <person name="Fauchery L."/>
            <person name="Girlanda M."/>
            <person name="Hayes R."/>
            <person name="Keri Z."/>
            <person name="Labutti K."/>
            <person name="Lipzen A."/>
            <person name="Lombard V."/>
            <person name="Magnuson J."/>
            <person name="Maillard F."/>
            <person name="Morin E."/>
            <person name="Murat C."/>
            <person name="Nolan M."/>
            <person name="Ohm R."/>
            <person name="Pangilinan J."/>
            <person name="Pereira M."/>
            <person name="Perotto S."/>
            <person name="Peter M."/>
            <person name="Riley R."/>
            <person name="Sitrit Y."/>
            <person name="Stielow B."/>
            <person name="Szollosi G."/>
            <person name="Zifcakova L."/>
            <person name="Stursova M."/>
            <person name="Spatafora J.W."/>
            <person name="Tedersoo L."/>
            <person name="Vaario L.-M."/>
            <person name="Yamada A."/>
            <person name="Yan M."/>
            <person name="Wang P."/>
            <person name="Xu J."/>
            <person name="Bruns T."/>
            <person name="Baldrian P."/>
            <person name="Vilgalys R."/>
            <person name="Henrissat B."/>
            <person name="Grigoriev I.V."/>
            <person name="Hibbett D."/>
            <person name="Nagy L.G."/>
            <person name="Martin F.M."/>
        </authorList>
    </citation>
    <scope>NUCLEOTIDE SEQUENCE</scope>
    <source>
        <strain evidence="1">P2</strain>
    </source>
</reference>
<sequence>MPTDPHSFDFNELRKSQANQAYGHTSGAGKSHVNLKSTLGDRNRSKKDLSRKGSPIAYPESDMNGGSVLKSGDGYNQGDPSQNPSRMDLSKYPSLDHLTKHGKSSKSSSRLDLVIADDGSLSRRPSKKVPPKVDDHIARDSPSTEPSIYELASISTLTIDHLDLLAGYDPMVSHPPSPYDTVSSSPHRIPQVAPQKLDGSADALSPSAACSS</sequence>
<protein>
    <submittedName>
        <fullName evidence="1">Uncharacterized protein</fullName>
    </submittedName>
</protein>
<organism evidence="1 2">
    <name type="scientific">Thelephora ganbajun</name>
    <name type="common">Ganba fungus</name>
    <dbReference type="NCBI Taxonomy" id="370292"/>
    <lineage>
        <taxon>Eukaryota</taxon>
        <taxon>Fungi</taxon>
        <taxon>Dikarya</taxon>
        <taxon>Basidiomycota</taxon>
        <taxon>Agaricomycotina</taxon>
        <taxon>Agaricomycetes</taxon>
        <taxon>Thelephorales</taxon>
        <taxon>Thelephoraceae</taxon>
        <taxon>Thelephora</taxon>
    </lineage>
</organism>
<accession>A0ACB6Z2J8</accession>
<evidence type="ECO:0000313" key="2">
    <source>
        <dbReference type="Proteomes" id="UP000886501"/>
    </source>
</evidence>
<comment type="caution">
    <text evidence="1">The sequence shown here is derived from an EMBL/GenBank/DDBJ whole genome shotgun (WGS) entry which is preliminary data.</text>
</comment>
<gene>
    <name evidence="1" type="ORF">BDM02DRAFT_3191096</name>
</gene>
<reference evidence="1" key="2">
    <citation type="journal article" date="2020" name="Nat. Commun.">
        <title>Large-scale genome sequencing of mycorrhizal fungi provides insights into the early evolution of symbiotic traits.</title>
        <authorList>
            <person name="Miyauchi S."/>
            <person name="Kiss E."/>
            <person name="Kuo A."/>
            <person name="Drula E."/>
            <person name="Kohler A."/>
            <person name="Sanchez-Garcia M."/>
            <person name="Morin E."/>
            <person name="Andreopoulos B."/>
            <person name="Barry K.W."/>
            <person name="Bonito G."/>
            <person name="Buee M."/>
            <person name="Carver A."/>
            <person name="Chen C."/>
            <person name="Cichocki N."/>
            <person name="Clum A."/>
            <person name="Culley D."/>
            <person name="Crous P.W."/>
            <person name="Fauchery L."/>
            <person name="Girlanda M."/>
            <person name="Hayes R.D."/>
            <person name="Keri Z."/>
            <person name="LaButti K."/>
            <person name="Lipzen A."/>
            <person name="Lombard V."/>
            <person name="Magnuson J."/>
            <person name="Maillard F."/>
            <person name="Murat C."/>
            <person name="Nolan M."/>
            <person name="Ohm R.A."/>
            <person name="Pangilinan J."/>
            <person name="Pereira M.F."/>
            <person name="Perotto S."/>
            <person name="Peter M."/>
            <person name="Pfister S."/>
            <person name="Riley R."/>
            <person name="Sitrit Y."/>
            <person name="Stielow J.B."/>
            <person name="Szollosi G."/>
            <person name="Zifcakova L."/>
            <person name="Stursova M."/>
            <person name="Spatafora J.W."/>
            <person name="Tedersoo L."/>
            <person name="Vaario L.M."/>
            <person name="Yamada A."/>
            <person name="Yan M."/>
            <person name="Wang P."/>
            <person name="Xu J."/>
            <person name="Bruns T."/>
            <person name="Baldrian P."/>
            <person name="Vilgalys R."/>
            <person name="Dunand C."/>
            <person name="Henrissat B."/>
            <person name="Grigoriev I.V."/>
            <person name="Hibbett D."/>
            <person name="Nagy L.G."/>
            <person name="Martin F.M."/>
        </authorList>
    </citation>
    <scope>NUCLEOTIDE SEQUENCE</scope>
    <source>
        <strain evidence="1">P2</strain>
    </source>
</reference>
<dbReference type="Proteomes" id="UP000886501">
    <property type="component" value="Unassembled WGS sequence"/>
</dbReference>
<keyword evidence="2" id="KW-1185">Reference proteome</keyword>
<dbReference type="EMBL" id="MU118177">
    <property type="protein sequence ID" value="KAF9643896.1"/>
    <property type="molecule type" value="Genomic_DNA"/>
</dbReference>